<feature type="transmembrane region" description="Helical" evidence="7">
    <location>
        <begin position="12"/>
        <end position="37"/>
    </location>
</feature>
<feature type="transmembrane region" description="Helical" evidence="7">
    <location>
        <begin position="231"/>
        <end position="248"/>
    </location>
</feature>
<comment type="subcellular location">
    <subcellularLocation>
        <location evidence="1">Cell membrane</location>
        <topology evidence="1">Multi-pass membrane protein</topology>
    </subcellularLocation>
</comment>
<dbReference type="CDD" id="cd17321">
    <property type="entry name" value="MFS_MMR_MDR_like"/>
    <property type="match status" value="1"/>
</dbReference>
<organism evidence="9 10">
    <name type="scientific">Solicola gregarius</name>
    <dbReference type="NCBI Taxonomy" id="2908642"/>
    <lineage>
        <taxon>Bacteria</taxon>
        <taxon>Bacillati</taxon>
        <taxon>Actinomycetota</taxon>
        <taxon>Actinomycetes</taxon>
        <taxon>Propionibacteriales</taxon>
        <taxon>Nocardioidaceae</taxon>
        <taxon>Solicola</taxon>
    </lineage>
</organism>
<feature type="transmembrane region" description="Helical" evidence="7">
    <location>
        <begin position="168"/>
        <end position="187"/>
    </location>
</feature>
<dbReference type="Proteomes" id="UP001164390">
    <property type="component" value="Chromosome"/>
</dbReference>
<dbReference type="InterPro" id="IPR011701">
    <property type="entry name" value="MFS"/>
</dbReference>
<evidence type="ECO:0000256" key="2">
    <source>
        <dbReference type="ARBA" id="ARBA00022448"/>
    </source>
</evidence>
<evidence type="ECO:0000313" key="10">
    <source>
        <dbReference type="Proteomes" id="UP001164390"/>
    </source>
</evidence>
<feature type="domain" description="Major facilitator superfamily (MFS) profile" evidence="8">
    <location>
        <begin position="15"/>
        <end position="461"/>
    </location>
</feature>
<dbReference type="Gene3D" id="1.20.1250.20">
    <property type="entry name" value="MFS general substrate transporter like domains"/>
    <property type="match status" value="1"/>
</dbReference>
<keyword evidence="2" id="KW-0813">Transport</keyword>
<evidence type="ECO:0000256" key="7">
    <source>
        <dbReference type="SAM" id="Phobius"/>
    </source>
</evidence>
<dbReference type="Pfam" id="PF07690">
    <property type="entry name" value="MFS_1"/>
    <property type="match status" value="1"/>
</dbReference>
<evidence type="ECO:0000256" key="1">
    <source>
        <dbReference type="ARBA" id="ARBA00004651"/>
    </source>
</evidence>
<dbReference type="Gene3D" id="1.20.1720.10">
    <property type="entry name" value="Multidrug resistance protein D"/>
    <property type="match status" value="1"/>
</dbReference>
<dbReference type="KEGG" id="sgrg:L0C25_19160"/>
<dbReference type="PRINTS" id="PR01036">
    <property type="entry name" value="TCRTETB"/>
</dbReference>
<dbReference type="InterPro" id="IPR020846">
    <property type="entry name" value="MFS_dom"/>
</dbReference>
<dbReference type="InterPro" id="IPR036259">
    <property type="entry name" value="MFS_trans_sf"/>
</dbReference>
<dbReference type="GO" id="GO:0005886">
    <property type="term" value="C:plasma membrane"/>
    <property type="evidence" value="ECO:0007669"/>
    <property type="project" value="UniProtKB-SubCell"/>
</dbReference>
<gene>
    <name evidence="9" type="ORF">L0C25_19160</name>
</gene>
<feature type="transmembrane region" description="Helical" evidence="7">
    <location>
        <begin position="57"/>
        <end position="74"/>
    </location>
</feature>
<dbReference type="PANTHER" id="PTHR42718:SF42">
    <property type="entry name" value="EXPORT PROTEIN"/>
    <property type="match status" value="1"/>
</dbReference>
<dbReference type="InterPro" id="IPR004638">
    <property type="entry name" value="EmrB-like"/>
</dbReference>
<keyword evidence="5 7" id="KW-1133">Transmembrane helix</keyword>
<feature type="transmembrane region" description="Helical" evidence="7">
    <location>
        <begin position="439"/>
        <end position="462"/>
    </location>
</feature>
<dbReference type="RefSeq" id="WP_271633388.1">
    <property type="nucleotide sequence ID" value="NZ_CP094970.1"/>
</dbReference>
<feature type="transmembrane region" description="Helical" evidence="7">
    <location>
        <begin position="269"/>
        <end position="292"/>
    </location>
</feature>
<feature type="transmembrane region" description="Helical" evidence="7">
    <location>
        <begin position="106"/>
        <end position="127"/>
    </location>
</feature>
<feature type="transmembrane region" description="Helical" evidence="7">
    <location>
        <begin position="139"/>
        <end position="162"/>
    </location>
</feature>
<feature type="transmembrane region" description="Helical" evidence="7">
    <location>
        <begin position="304"/>
        <end position="325"/>
    </location>
</feature>
<feature type="transmembrane region" description="Helical" evidence="7">
    <location>
        <begin position="401"/>
        <end position="419"/>
    </location>
</feature>
<evidence type="ECO:0000259" key="8">
    <source>
        <dbReference type="PROSITE" id="PS50850"/>
    </source>
</evidence>
<sequence>MTGRAEPNGPLRVWTLILASIGSFVAALDVVVVATALPALREDLGASLFDLEWTINAYNLAFACLMLTGAAIGDRIGRRRTYAAGLLVFAAASIGAALSQSGTELIVARVIQGAGAAAVLPLTLALISDAFPYEKRGAAIGLWGGVTGLGVSSGPVFGGAIIEGISWQWIFWINVPIGATVAVLSQWKLRESYGPRPQLDLPGLGLVGLAMFGLTWAPVRAPRIGWGSAEVIGSLLLGVALVVAFLAWERRATYPMVPLAYFRSREFTTANGVIFFQFMSLIGAVFLLTQLFQVGMGYGPFDAGLRTLAFFATPVVAAPIAGLLADRFGNKPFMVIGLSMQGLGLLWLTALVEPGVGYPTLVAPLVFAGVGTAMCFPTVANAVTSAVPVADTGVAAGTNNALREVGGVFGVAVLAAVFADNGGGYASAANFIDGFQPAMYIGAAMAGVGVVWAALAPSSSAAEAGRQALARRDAGLVGSRR</sequence>
<feature type="transmembrane region" description="Helical" evidence="7">
    <location>
        <begin position="199"/>
        <end position="219"/>
    </location>
</feature>
<evidence type="ECO:0000256" key="3">
    <source>
        <dbReference type="ARBA" id="ARBA00022475"/>
    </source>
</evidence>
<feature type="transmembrane region" description="Helical" evidence="7">
    <location>
        <begin position="332"/>
        <end position="352"/>
    </location>
</feature>
<reference evidence="9" key="1">
    <citation type="submission" date="2022-01" db="EMBL/GenBank/DDBJ databases">
        <title>Nocardioidaceae gen. sp. A5X3R13.</title>
        <authorList>
            <person name="Lopez Marin M.A."/>
            <person name="Uhlik O."/>
        </authorList>
    </citation>
    <scope>NUCLEOTIDE SEQUENCE</scope>
    <source>
        <strain evidence="9">A5X3R13</strain>
    </source>
</reference>
<proteinExistence type="predicted"/>
<keyword evidence="3" id="KW-1003">Cell membrane</keyword>
<dbReference type="EMBL" id="CP094970">
    <property type="protein sequence ID" value="UYM04630.1"/>
    <property type="molecule type" value="Genomic_DNA"/>
</dbReference>
<evidence type="ECO:0000256" key="5">
    <source>
        <dbReference type="ARBA" id="ARBA00022989"/>
    </source>
</evidence>
<evidence type="ECO:0000313" key="9">
    <source>
        <dbReference type="EMBL" id="UYM04630.1"/>
    </source>
</evidence>
<accession>A0AA46TG52</accession>
<keyword evidence="10" id="KW-1185">Reference proteome</keyword>
<keyword evidence="4 7" id="KW-0812">Transmembrane</keyword>
<keyword evidence="6 7" id="KW-0472">Membrane</keyword>
<evidence type="ECO:0000256" key="6">
    <source>
        <dbReference type="ARBA" id="ARBA00023136"/>
    </source>
</evidence>
<name>A0AA46TG52_9ACTN</name>
<dbReference type="AlphaFoldDB" id="A0AA46TG52"/>
<evidence type="ECO:0000256" key="4">
    <source>
        <dbReference type="ARBA" id="ARBA00022692"/>
    </source>
</evidence>
<dbReference type="SUPFAM" id="SSF103473">
    <property type="entry name" value="MFS general substrate transporter"/>
    <property type="match status" value="1"/>
</dbReference>
<dbReference type="PROSITE" id="PS50850">
    <property type="entry name" value="MFS"/>
    <property type="match status" value="1"/>
</dbReference>
<feature type="transmembrane region" description="Helical" evidence="7">
    <location>
        <begin position="358"/>
        <end position="380"/>
    </location>
</feature>
<dbReference type="NCBIfam" id="TIGR00711">
    <property type="entry name" value="efflux_EmrB"/>
    <property type="match status" value="1"/>
</dbReference>
<protein>
    <submittedName>
        <fullName evidence="9">MFS transporter</fullName>
    </submittedName>
</protein>
<dbReference type="GO" id="GO:0022857">
    <property type="term" value="F:transmembrane transporter activity"/>
    <property type="evidence" value="ECO:0007669"/>
    <property type="project" value="InterPro"/>
</dbReference>
<feature type="transmembrane region" description="Helical" evidence="7">
    <location>
        <begin position="81"/>
        <end position="100"/>
    </location>
</feature>
<dbReference type="PANTHER" id="PTHR42718">
    <property type="entry name" value="MAJOR FACILITATOR SUPERFAMILY MULTIDRUG TRANSPORTER MFSC"/>
    <property type="match status" value="1"/>
</dbReference>